<name>A0ABV6IL24_9PROT</name>
<organism evidence="2 3">
    <name type="scientific">Muricoccus vinaceus</name>
    <dbReference type="NCBI Taxonomy" id="424704"/>
    <lineage>
        <taxon>Bacteria</taxon>
        <taxon>Pseudomonadati</taxon>
        <taxon>Pseudomonadota</taxon>
        <taxon>Alphaproteobacteria</taxon>
        <taxon>Acetobacterales</taxon>
        <taxon>Roseomonadaceae</taxon>
        <taxon>Muricoccus</taxon>
    </lineage>
</organism>
<reference evidence="2 3" key="1">
    <citation type="submission" date="2024-09" db="EMBL/GenBank/DDBJ databases">
        <authorList>
            <person name="Sun Q."/>
            <person name="Mori K."/>
        </authorList>
    </citation>
    <scope>NUCLEOTIDE SEQUENCE [LARGE SCALE GENOMIC DNA]</scope>
    <source>
        <strain evidence="2 3">CCM 7468</strain>
    </source>
</reference>
<accession>A0ABV6IL24</accession>
<evidence type="ECO:0000256" key="1">
    <source>
        <dbReference type="SAM" id="MobiDB-lite"/>
    </source>
</evidence>
<dbReference type="EMBL" id="JBHLVZ010000001">
    <property type="protein sequence ID" value="MFC0384037.1"/>
    <property type="molecule type" value="Genomic_DNA"/>
</dbReference>
<evidence type="ECO:0000313" key="2">
    <source>
        <dbReference type="EMBL" id="MFC0384037.1"/>
    </source>
</evidence>
<protein>
    <recommendedName>
        <fullName evidence="4">Lipoprotein</fullName>
    </recommendedName>
</protein>
<evidence type="ECO:0000313" key="3">
    <source>
        <dbReference type="Proteomes" id="UP001589789"/>
    </source>
</evidence>
<proteinExistence type="predicted"/>
<keyword evidence="3" id="KW-1185">Reference proteome</keyword>
<feature type="region of interest" description="Disordered" evidence="1">
    <location>
        <begin position="38"/>
        <end position="62"/>
    </location>
</feature>
<dbReference type="RefSeq" id="WP_377048055.1">
    <property type="nucleotide sequence ID" value="NZ_JBHLVZ010000001.1"/>
</dbReference>
<dbReference type="PROSITE" id="PS51257">
    <property type="entry name" value="PROKAR_LIPOPROTEIN"/>
    <property type="match status" value="1"/>
</dbReference>
<comment type="caution">
    <text evidence="2">The sequence shown here is derived from an EMBL/GenBank/DDBJ whole genome shotgun (WGS) entry which is preliminary data.</text>
</comment>
<gene>
    <name evidence="2" type="ORF">ACFFIC_00545</name>
</gene>
<sequence length="190" mass="19427">MAALRAGRGTVLMVFLRWPAFIALPAILALAACQAAPPAGPPASRPVTRAARPSPPTPSRVEGAWSFGVAGDRCTAQVAHREATLGITAGPGRTVTLSVGAPGRRSARSTRIAFRGDEGAWEAQGRGGAGRLALATMPLDEAAEGRIRDLLGGGTVTVQAQGVEVPALGVPDAGVSGRDWYGCVSRLAER</sequence>
<evidence type="ECO:0008006" key="4">
    <source>
        <dbReference type="Google" id="ProtNLM"/>
    </source>
</evidence>
<dbReference type="Proteomes" id="UP001589789">
    <property type="component" value="Unassembled WGS sequence"/>
</dbReference>